<keyword evidence="2" id="KW-1185">Reference proteome</keyword>
<evidence type="ECO:0000313" key="1">
    <source>
        <dbReference type="EMBL" id="QEC72549.1"/>
    </source>
</evidence>
<dbReference type="OrthoDB" id="9804491at2"/>
<dbReference type="GO" id="GO:0003677">
    <property type="term" value="F:DNA binding"/>
    <property type="evidence" value="ECO:0007669"/>
    <property type="project" value="InterPro"/>
</dbReference>
<protein>
    <submittedName>
        <fullName evidence="1">Uncharacterized protein</fullName>
    </submittedName>
</protein>
<dbReference type="KEGG" id="agi:FSB73_13555"/>
<dbReference type="Proteomes" id="UP000321291">
    <property type="component" value="Chromosome"/>
</dbReference>
<gene>
    <name evidence="1" type="ORF">FSB73_13555</name>
</gene>
<organism evidence="1 2">
    <name type="scientific">Arachidicoccus ginsenosidivorans</name>
    <dbReference type="NCBI Taxonomy" id="496057"/>
    <lineage>
        <taxon>Bacteria</taxon>
        <taxon>Pseudomonadati</taxon>
        <taxon>Bacteroidota</taxon>
        <taxon>Chitinophagia</taxon>
        <taxon>Chitinophagales</taxon>
        <taxon>Chitinophagaceae</taxon>
        <taxon>Arachidicoccus</taxon>
    </lineage>
</organism>
<sequence length="102" mass="11563">MEMANINQVYNQYRDKYGIPLPEEIIGIRKKYWSANSEMSAILGFGANEYRNYEAGEIPSISKGRLIQLAKSPIELKKLLLLSKNTIGESSIKKANSRIEQV</sequence>
<dbReference type="RefSeq" id="WP_146783164.1">
    <property type="nucleotide sequence ID" value="NZ_CP042434.1"/>
</dbReference>
<dbReference type="InterPro" id="IPR010982">
    <property type="entry name" value="Lambda_DNA-bd_dom_sf"/>
</dbReference>
<reference evidence="1 2" key="1">
    <citation type="journal article" date="2017" name="Int. J. Syst. Evol. Microbiol.">
        <title>Arachidicoccus ginsenosidivorans sp. nov., with ginsenoside-converting activity isolated from ginseng cultivating soil.</title>
        <authorList>
            <person name="Siddiqi M.Z."/>
            <person name="Aslam Z."/>
            <person name="Im W.T."/>
        </authorList>
    </citation>
    <scope>NUCLEOTIDE SEQUENCE [LARGE SCALE GENOMIC DNA]</scope>
    <source>
        <strain evidence="1 2">Gsoil 809</strain>
    </source>
</reference>
<proteinExistence type="predicted"/>
<accession>A0A5B8VMJ0</accession>
<dbReference type="Gene3D" id="1.10.260.40">
    <property type="entry name" value="lambda repressor-like DNA-binding domains"/>
    <property type="match status" value="1"/>
</dbReference>
<evidence type="ECO:0000313" key="2">
    <source>
        <dbReference type="Proteomes" id="UP000321291"/>
    </source>
</evidence>
<dbReference type="EMBL" id="CP042434">
    <property type="protein sequence ID" value="QEC72549.1"/>
    <property type="molecule type" value="Genomic_DNA"/>
</dbReference>
<name>A0A5B8VMJ0_9BACT</name>
<dbReference type="AlphaFoldDB" id="A0A5B8VMJ0"/>